<dbReference type="STRING" id="262543.Exig_0639"/>
<protein>
    <submittedName>
        <fullName evidence="1">YfjT</fullName>
    </submittedName>
</protein>
<accession>B1YK39</accession>
<reference evidence="2" key="3">
    <citation type="submission" date="2008-04" db="EMBL/GenBank/DDBJ databases">
        <title>Complete sequence of chromosome of Exiguobacterium sibiricum 255-15.</title>
        <authorList>
            <consortium name="US DOE Joint Genome Institute"/>
            <person name="Copeland A."/>
            <person name="Lucas S."/>
            <person name="Lapidus A."/>
            <person name="Glavina del Rio T."/>
            <person name="Dalin E."/>
            <person name="Tice H."/>
            <person name="Bruce D."/>
            <person name="Goodwin L."/>
            <person name="Pitluck S."/>
            <person name="Kiss H."/>
            <person name="Chertkov O."/>
            <person name="Monk C."/>
            <person name="Brettin T."/>
            <person name="Detter J.C."/>
            <person name="Han C."/>
            <person name="Kuske C.R."/>
            <person name="Schmutz J."/>
            <person name="Larimer F."/>
            <person name="Land M."/>
            <person name="Hauser L."/>
            <person name="Kyrpides N."/>
            <person name="Mikhailova N."/>
            <person name="Vishnivetskaya T."/>
            <person name="Rodrigues D.F."/>
            <person name="Gilichinsky D."/>
            <person name="Tiedje J."/>
            <person name="Richardson P."/>
        </authorList>
    </citation>
    <scope>NUCLEOTIDE SEQUENCE [LARGE SCALE GENOMIC DNA]</scope>
    <source>
        <strain evidence="2">DSM 17290 / CIP 109462 / JCM 13490 / 255-15</strain>
    </source>
</reference>
<dbReference type="EMBL" id="CP001022">
    <property type="protein sequence ID" value="ACB60120.1"/>
    <property type="molecule type" value="Genomic_DNA"/>
</dbReference>
<reference evidence="1 2" key="1">
    <citation type="journal article" date="2006" name="Extremophiles">
        <title>Characterization of Exiguobacterium isolates from the Siberian permafrost. Description of Exiguobacterium sibiricum sp. nov.</title>
        <authorList>
            <person name="Rodrigues D.F."/>
            <person name="Goris J."/>
            <person name="Vishnivetskaya T."/>
            <person name="Gilichinsky D."/>
            <person name="Thomashow M.F."/>
            <person name="Tiedje J.M."/>
        </authorList>
    </citation>
    <scope>NUCLEOTIDE SEQUENCE [LARGE SCALE GENOMIC DNA]</scope>
    <source>
        <strain evidence="2">DSM 17290 / CIP 109462 / JCM 13490 / 255-15</strain>
    </source>
</reference>
<proteinExistence type="predicted"/>
<gene>
    <name evidence="1" type="ordered locus">Exig_0639</name>
</gene>
<keyword evidence="2" id="KW-1185">Reference proteome</keyword>
<organism evidence="1 2">
    <name type="scientific">Exiguobacterium sibiricum (strain DSM 17290 / CCUG 55495 / CIP 109462 / JCM 13490 / 255-15)</name>
    <dbReference type="NCBI Taxonomy" id="262543"/>
    <lineage>
        <taxon>Bacteria</taxon>
        <taxon>Bacillati</taxon>
        <taxon>Bacillota</taxon>
        <taxon>Bacilli</taxon>
        <taxon>Bacillales</taxon>
        <taxon>Bacillales Family XII. Incertae Sedis</taxon>
        <taxon>Exiguobacterium</taxon>
    </lineage>
</organism>
<evidence type="ECO:0000313" key="2">
    <source>
        <dbReference type="Proteomes" id="UP000001681"/>
    </source>
</evidence>
<dbReference type="InterPro" id="IPR047670">
    <property type="entry name" value="YfjT-like"/>
</dbReference>
<reference evidence="1 2" key="2">
    <citation type="journal article" date="2008" name="BMC Genomics">
        <title>Architecture of thermal adaptation in an Exiguobacterium sibiricum strain isolated from 3 million year old permafrost: a genome and transcriptome approach.</title>
        <authorList>
            <person name="Rodrigues D.F."/>
            <person name="Ivanova N."/>
            <person name="He Z."/>
            <person name="Huebner M."/>
            <person name="Zhou J."/>
            <person name="Tiedje J.M."/>
        </authorList>
    </citation>
    <scope>NUCLEOTIDE SEQUENCE [LARGE SCALE GENOMIC DNA]</scope>
    <source>
        <strain evidence="2">DSM 17290 / CIP 109462 / JCM 13490 / 255-15</strain>
    </source>
</reference>
<dbReference type="Proteomes" id="UP000001681">
    <property type="component" value="Chromosome"/>
</dbReference>
<dbReference type="HOGENOM" id="CLU_2769719_0_0_9"/>
<dbReference type="NCBIfam" id="NF040878">
    <property type="entry name" value="SE1561_fam"/>
    <property type="match status" value="1"/>
</dbReference>
<dbReference type="OrthoDB" id="2353769at2"/>
<dbReference type="KEGG" id="esi:Exig_0639"/>
<name>B1YK39_EXIS2</name>
<evidence type="ECO:0000313" key="1">
    <source>
        <dbReference type="EMBL" id="ACB60120.1"/>
    </source>
</evidence>
<dbReference type="AlphaFoldDB" id="B1YK39"/>
<dbReference type="RefSeq" id="WP_012369544.1">
    <property type="nucleotide sequence ID" value="NC_010556.1"/>
</dbReference>
<sequence>MGKARTDKLGQMNVLKSRMQLLCHTIDSLDETSDIEDLERLAVSLDQLKAKVLRYAKDMKEHEESESGSK</sequence>